<evidence type="ECO:0000256" key="5">
    <source>
        <dbReference type="ARBA" id="ARBA00022679"/>
    </source>
</evidence>
<reference evidence="14 15" key="1">
    <citation type="journal article" date="2016" name="Genome Announc.">
        <title>First Complete Genome Sequence of a Subdivision 6 Acidobacterium Strain.</title>
        <authorList>
            <person name="Huang S."/>
            <person name="Vieira S."/>
            <person name="Bunk B."/>
            <person name="Riedel T."/>
            <person name="Sproer C."/>
            <person name="Overmann J."/>
        </authorList>
    </citation>
    <scope>NUCLEOTIDE SEQUENCE [LARGE SCALE GENOMIC DNA]</scope>
    <source>
        <strain evidence="15">DSM 100886 HEG_-6_39</strain>
    </source>
</reference>
<evidence type="ECO:0000256" key="2">
    <source>
        <dbReference type="ARBA" id="ARBA00005810"/>
    </source>
</evidence>
<dbReference type="GO" id="GO:0016301">
    <property type="term" value="F:kinase activity"/>
    <property type="evidence" value="ECO:0007669"/>
    <property type="project" value="UniProtKB-KW"/>
</dbReference>
<comment type="similarity">
    <text evidence="2">Belongs to the HPPK family.</text>
</comment>
<evidence type="ECO:0000256" key="10">
    <source>
        <dbReference type="ARBA" id="ARBA00029409"/>
    </source>
</evidence>
<evidence type="ECO:0000256" key="6">
    <source>
        <dbReference type="ARBA" id="ARBA00022741"/>
    </source>
</evidence>
<evidence type="ECO:0000256" key="7">
    <source>
        <dbReference type="ARBA" id="ARBA00022777"/>
    </source>
</evidence>
<dbReference type="GO" id="GO:0005524">
    <property type="term" value="F:ATP binding"/>
    <property type="evidence" value="ECO:0007669"/>
    <property type="project" value="UniProtKB-KW"/>
</dbReference>
<dbReference type="RefSeq" id="WP_110172618.1">
    <property type="nucleotide sequence ID" value="NZ_CP015136.1"/>
</dbReference>
<reference evidence="15" key="2">
    <citation type="submission" date="2016-04" db="EMBL/GenBank/DDBJ databases">
        <title>First Complete Genome Sequence of a Subdivision 6 Acidobacterium.</title>
        <authorList>
            <person name="Huang S."/>
            <person name="Vieira S."/>
            <person name="Bunk B."/>
            <person name="Riedel T."/>
            <person name="Sproeer C."/>
            <person name="Overmann J."/>
        </authorList>
    </citation>
    <scope>NUCLEOTIDE SEQUENCE [LARGE SCALE GENOMIC DNA]</scope>
    <source>
        <strain evidence="15">DSM 100886 HEG_-6_39</strain>
    </source>
</reference>
<keyword evidence="9" id="KW-0289">Folate biosynthesis</keyword>
<comment type="function">
    <text evidence="10">Catalyzes the transfer of pyrophosphate from adenosine triphosphate (ATP) to 6-hydroxymethyl-7,8-dihydropterin, an enzymatic step in folate biosynthesis pathway.</text>
</comment>
<dbReference type="OrthoDB" id="9808041at2"/>
<dbReference type="STRING" id="1855912.LuPra_04276"/>
<dbReference type="PATRIC" id="fig|1813736.3.peg.4516"/>
<keyword evidence="6" id="KW-0547">Nucleotide-binding</keyword>
<dbReference type="InterPro" id="IPR035907">
    <property type="entry name" value="Hppk_sf"/>
</dbReference>
<gene>
    <name evidence="14" type="primary">folK</name>
    <name evidence="14" type="ORF">LuPra_04276</name>
</gene>
<dbReference type="EMBL" id="CP015136">
    <property type="protein sequence ID" value="AMY11032.1"/>
    <property type="molecule type" value="Genomic_DNA"/>
</dbReference>
<evidence type="ECO:0000256" key="1">
    <source>
        <dbReference type="ARBA" id="ARBA00005051"/>
    </source>
</evidence>
<dbReference type="KEGG" id="abac:LuPra_04276"/>
<evidence type="ECO:0000313" key="14">
    <source>
        <dbReference type="EMBL" id="AMY11032.1"/>
    </source>
</evidence>
<dbReference type="Proteomes" id="UP000076079">
    <property type="component" value="Chromosome"/>
</dbReference>
<dbReference type="CDD" id="cd00483">
    <property type="entry name" value="HPPK"/>
    <property type="match status" value="1"/>
</dbReference>
<dbReference type="InterPro" id="IPR000550">
    <property type="entry name" value="Hppk"/>
</dbReference>
<dbReference type="GO" id="GO:0003848">
    <property type="term" value="F:2-amino-4-hydroxy-6-hydroxymethyldihydropteridine diphosphokinase activity"/>
    <property type="evidence" value="ECO:0007669"/>
    <property type="project" value="UniProtKB-EC"/>
</dbReference>
<dbReference type="GO" id="GO:0046656">
    <property type="term" value="P:folic acid biosynthetic process"/>
    <property type="evidence" value="ECO:0007669"/>
    <property type="project" value="UniProtKB-KW"/>
</dbReference>
<keyword evidence="5 14" id="KW-0808">Transferase</keyword>
<evidence type="ECO:0000313" key="15">
    <source>
        <dbReference type="Proteomes" id="UP000076079"/>
    </source>
</evidence>
<evidence type="ECO:0000256" key="4">
    <source>
        <dbReference type="ARBA" id="ARBA00016218"/>
    </source>
</evidence>
<dbReference type="EC" id="2.7.6.3" evidence="3"/>
<dbReference type="GO" id="GO:0046654">
    <property type="term" value="P:tetrahydrofolate biosynthetic process"/>
    <property type="evidence" value="ECO:0007669"/>
    <property type="project" value="UniProtKB-UniPathway"/>
</dbReference>
<dbReference type="Pfam" id="PF01288">
    <property type="entry name" value="HPPK"/>
    <property type="match status" value="1"/>
</dbReference>
<dbReference type="PANTHER" id="PTHR43071">
    <property type="entry name" value="2-AMINO-4-HYDROXY-6-HYDROXYMETHYLDIHYDROPTERIDINE PYROPHOSPHOKINASE"/>
    <property type="match status" value="1"/>
</dbReference>
<evidence type="ECO:0000256" key="11">
    <source>
        <dbReference type="ARBA" id="ARBA00029766"/>
    </source>
</evidence>
<keyword evidence="8" id="KW-0067">ATP-binding</keyword>
<accession>A0A143PQZ1</accession>
<keyword evidence="7 14" id="KW-0418">Kinase</keyword>
<dbReference type="SUPFAM" id="SSF55083">
    <property type="entry name" value="6-hydroxymethyl-7,8-dihydropterin pyrophosphokinase, HPPK"/>
    <property type="match status" value="1"/>
</dbReference>
<evidence type="ECO:0000256" key="8">
    <source>
        <dbReference type="ARBA" id="ARBA00022840"/>
    </source>
</evidence>
<dbReference type="AlphaFoldDB" id="A0A143PQZ1"/>
<name>A0A143PQZ1_LUTPR</name>
<evidence type="ECO:0000256" key="3">
    <source>
        <dbReference type="ARBA" id="ARBA00013253"/>
    </source>
</evidence>
<feature type="domain" description="7,8-dihydro-6-hydroxymethylpterin-pyrophosphokinase" evidence="13">
    <location>
        <begin position="11"/>
        <end position="136"/>
    </location>
</feature>
<dbReference type="NCBIfam" id="TIGR01498">
    <property type="entry name" value="folK"/>
    <property type="match status" value="1"/>
</dbReference>
<proteinExistence type="inferred from homology"/>
<dbReference type="Gene3D" id="3.30.70.560">
    <property type="entry name" value="7,8-Dihydro-6-hydroxymethylpterin-pyrophosphokinase HPPK"/>
    <property type="match status" value="1"/>
</dbReference>
<comment type="pathway">
    <text evidence="1">Cofactor biosynthesis; tetrahydrofolate biosynthesis; 2-amino-4-hydroxy-6-hydroxymethyl-7,8-dihydropteridine diphosphate from 7,8-dihydroneopterin triphosphate: step 4/4.</text>
</comment>
<protein>
    <recommendedName>
        <fullName evidence="4">2-amino-4-hydroxy-6-hydroxymethyldihydropteridine pyrophosphokinase</fullName>
        <ecNumber evidence="3">2.7.6.3</ecNumber>
    </recommendedName>
    <alternativeName>
        <fullName evidence="11">6-hydroxymethyl-7,8-dihydropterin pyrophosphokinase</fullName>
    </alternativeName>
    <alternativeName>
        <fullName evidence="12">7,8-dihydro-6-hydroxymethylpterin-pyrophosphokinase</fullName>
    </alternativeName>
</protein>
<dbReference type="UniPathway" id="UPA00077">
    <property type="reaction ID" value="UER00155"/>
</dbReference>
<evidence type="ECO:0000259" key="13">
    <source>
        <dbReference type="Pfam" id="PF01288"/>
    </source>
</evidence>
<keyword evidence="15" id="KW-1185">Reference proteome</keyword>
<dbReference type="PANTHER" id="PTHR43071:SF1">
    <property type="entry name" value="2-AMINO-4-HYDROXY-6-HYDROXYMETHYLDIHYDROPTERIDINE PYROPHOSPHOKINASE"/>
    <property type="match status" value="1"/>
</dbReference>
<evidence type="ECO:0000256" key="12">
    <source>
        <dbReference type="ARBA" id="ARBA00033413"/>
    </source>
</evidence>
<evidence type="ECO:0000256" key="9">
    <source>
        <dbReference type="ARBA" id="ARBA00022909"/>
    </source>
</evidence>
<sequence>MGGIARVPVAIALGSNLGDRDEQLDQAEERLAVLLSGAVASARYETESVGGPPNAPSFLNEVVVGTTLLGPRSLLEALQAIEEAAGRERPFVNAPRTLDLDLILYGDFVIDEPGLRVPHPRFRDRVFVLQPLAEVAGDWVDPVSGRSVSDLLHELPPI</sequence>
<organism evidence="14 15">
    <name type="scientific">Luteitalea pratensis</name>
    <dbReference type="NCBI Taxonomy" id="1855912"/>
    <lineage>
        <taxon>Bacteria</taxon>
        <taxon>Pseudomonadati</taxon>
        <taxon>Acidobacteriota</taxon>
        <taxon>Vicinamibacteria</taxon>
        <taxon>Vicinamibacterales</taxon>
        <taxon>Vicinamibacteraceae</taxon>
        <taxon>Luteitalea</taxon>
    </lineage>
</organism>